<protein>
    <submittedName>
        <fullName evidence="1">Uncharacterized protein</fullName>
    </submittedName>
</protein>
<proteinExistence type="predicted"/>
<gene>
    <name evidence="1" type="ORF">EVOR1521_LOCUS5344</name>
</gene>
<organism evidence="1 2">
    <name type="scientific">Effrenium voratum</name>
    <dbReference type="NCBI Taxonomy" id="2562239"/>
    <lineage>
        <taxon>Eukaryota</taxon>
        <taxon>Sar</taxon>
        <taxon>Alveolata</taxon>
        <taxon>Dinophyceae</taxon>
        <taxon>Suessiales</taxon>
        <taxon>Symbiodiniaceae</taxon>
        <taxon>Effrenium</taxon>
    </lineage>
</organism>
<name>A0AA36MLB4_9DINO</name>
<evidence type="ECO:0000313" key="1">
    <source>
        <dbReference type="EMBL" id="CAJ1376231.1"/>
    </source>
</evidence>
<reference evidence="1" key="1">
    <citation type="submission" date="2023-08" db="EMBL/GenBank/DDBJ databases">
        <authorList>
            <person name="Chen Y."/>
            <person name="Shah S."/>
            <person name="Dougan E. K."/>
            <person name="Thang M."/>
            <person name="Chan C."/>
        </authorList>
    </citation>
    <scope>NUCLEOTIDE SEQUENCE</scope>
</reference>
<sequence>MEKMLKEFQDVRSSLQAKGLEVEVGHVREPEILNCLVGSTFGCCFSCNLFVSDLFHPNQELHGHIAEAVASLLKVERCSDQACKKVGYAGETCFELNNTQSPEKAQSTASTTTS</sequence>
<evidence type="ECO:0000313" key="2">
    <source>
        <dbReference type="Proteomes" id="UP001178507"/>
    </source>
</evidence>
<accession>A0AA36MLB4</accession>
<dbReference type="EMBL" id="CAUJNA010000374">
    <property type="protein sequence ID" value="CAJ1376231.1"/>
    <property type="molecule type" value="Genomic_DNA"/>
</dbReference>
<comment type="caution">
    <text evidence="1">The sequence shown here is derived from an EMBL/GenBank/DDBJ whole genome shotgun (WGS) entry which is preliminary data.</text>
</comment>
<keyword evidence="2" id="KW-1185">Reference proteome</keyword>
<dbReference type="Proteomes" id="UP001178507">
    <property type="component" value="Unassembled WGS sequence"/>
</dbReference>
<dbReference type="AlphaFoldDB" id="A0AA36MLB4"/>